<keyword evidence="2" id="KW-0805">Transcription regulation</keyword>
<dbReference type="GO" id="GO:0003700">
    <property type="term" value="F:DNA-binding transcription factor activity"/>
    <property type="evidence" value="ECO:0007669"/>
    <property type="project" value="InterPro"/>
</dbReference>
<dbReference type="RefSeq" id="WP_097279146.1">
    <property type="nucleotide sequence ID" value="NZ_OCNJ01000004.1"/>
</dbReference>
<dbReference type="OrthoDB" id="9794694at2"/>
<comment type="similarity">
    <text evidence="1">Belongs to the LysR transcriptional regulatory family.</text>
</comment>
<dbReference type="InterPro" id="IPR000847">
    <property type="entry name" value="LysR_HTH_N"/>
</dbReference>
<dbReference type="InterPro" id="IPR036390">
    <property type="entry name" value="WH_DNA-bd_sf"/>
</dbReference>
<accession>A0A286GHM1</accession>
<gene>
    <name evidence="6" type="ORF">SAMN05421508_104186</name>
</gene>
<name>A0A286GHM1_9PROT</name>
<feature type="domain" description="HTH lysR-type" evidence="5">
    <location>
        <begin position="4"/>
        <end position="61"/>
    </location>
</feature>
<reference evidence="6 7" key="1">
    <citation type="submission" date="2017-09" db="EMBL/GenBank/DDBJ databases">
        <authorList>
            <person name="Ehlers B."/>
            <person name="Leendertz F.H."/>
        </authorList>
    </citation>
    <scope>NUCLEOTIDE SEQUENCE [LARGE SCALE GENOMIC DNA]</scope>
    <source>
        <strain evidence="6 7">USBA 140</strain>
    </source>
</reference>
<evidence type="ECO:0000256" key="4">
    <source>
        <dbReference type="ARBA" id="ARBA00023163"/>
    </source>
</evidence>
<dbReference type="Pfam" id="PF03466">
    <property type="entry name" value="LysR_substrate"/>
    <property type="match status" value="1"/>
</dbReference>
<evidence type="ECO:0000256" key="1">
    <source>
        <dbReference type="ARBA" id="ARBA00009437"/>
    </source>
</evidence>
<dbReference type="InterPro" id="IPR058163">
    <property type="entry name" value="LysR-type_TF_proteobact-type"/>
</dbReference>
<dbReference type="Gene3D" id="3.40.190.10">
    <property type="entry name" value="Periplasmic binding protein-like II"/>
    <property type="match status" value="2"/>
</dbReference>
<sequence length="313" mass="34505">MRLPPLNALRVFEAAARHLSFTKAAEELHVTQAAVSQQVRGLEEQLGVPLFRRLNRALLLTDTGQRYAVAVRGALEQIAEATAALRPAREDDGSMTVSVMPSFAHKWLMPRLGRFLDRHPEISLRVHASFEAVDFDRDRIDCALRQGTGGYDGLYSELLLAEEVTPMCAPAVAARLHDPRDLLRETLLYDYGADWQDWLAAAGVTGGTLPKGTEFFDSSMALQVAMDARGVVLGRTGLAADDLASGRLVAPFPVRLPYAYATWFVCPRGTEDHPKIKAFRDWLREECAAFGSAAPPVPLPHVPLRSFFPGDDR</sequence>
<evidence type="ECO:0000313" key="7">
    <source>
        <dbReference type="Proteomes" id="UP000219621"/>
    </source>
</evidence>
<dbReference type="AlphaFoldDB" id="A0A286GHM1"/>
<keyword evidence="3" id="KW-0238">DNA-binding</keyword>
<keyword evidence="7" id="KW-1185">Reference proteome</keyword>
<dbReference type="EMBL" id="OCNJ01000004">
    <property type="protein sequence ID" value="SOD94982.1"/>
    <property type="molecule type" value="Genomic_DNA"/>
</dbReference>
<evidence type="ECO:0000313" key="6">
    <source>
        <dbReference type="EMBL" id="SOD94982.1"/>
    </source>
</evidence>
<protein>
    <submittedName>
        <fullName evidence="6">Transcriptional regulator, LysR family</fullName>
    </submittedName>
</protein>
<dbReference type="FunFam" id="1.10.10.10:FF:000038">
    <property type="entry name" value="Glycine cleavage system transcriptional activator"/>
    <property type="match status" value="1"/>
</dbReference>
<dbReference type="GO" id="GO:0043565">
    <property type="term" value="F:sequence-specific DNA binding"/>
    <property type="evidence" value="ECO:0007669"/>
    <property type="project" value="TreeGrafter"/>
</dbReference>
<dbReference type="Proteomes" id="UP000219621">
    <property type="component" value="Unassembled WGS sequence"/>
</dbReference>
<dbReference type="GO" id="GO:0006351">
    <property type="term" value="P:DNA-templated transcription"/>
    <property type="evidence" value="ECO:0007669"/>
    <property type="project" value="TreeGrafter"/>
</dbReference>
<dbReference type="CDD" id="cd08432">
    <property type="entry name" value="PBP2_GcdR_TrpI_HvrB_AmpR_like"/>
    <property type="match status" value="1"/>
</dbReference>
<dbReference type="SUPFAM" id="SSF53850">
    <property type="entry name" value="Periplasmic binding protein-like II"/>
    <property type="match status" value="1"/>
</dbReference>
<organism evidence="6 7">
    <name type="scientific">Caenispirillum bisanense</name>
    <dbReference type="NCBI Taxonomy" id="414052"/>
    <lineage>
        <taxon>Bacteria</taxon>
        <taxon>Pseudomonadati</taxon>
        <taxon>Pseudomonadota</taxon>
        <taxon>Alphaproteobacteria</taxon>
        <taxon>Rhodospirillales</taxon>
        <taxon>Novispirillaceae</taxon>
        <taxon>Caenispirillum</taxon>
    </lineage>
</organism>
<proteinExistence type="inferred from homology"/>
<dbReference type="InterPro" id="IPR005119">
    <property type="entry name" value="LysR_subst-bd"/>
</dbReference>
<dbReference type="Gene3D" id="1.10.10.10">
    <property type="entry name" value="Winged helix-like DNA-binding domain superfamily/Winged helix DNA-binding domain"/>
    <property type="match status" value="1"/>
</dbReference>
<dbReference type="SUPFAM" id="SSF46785">
    <property type="entry name" value="Winged helix' DNA-binding domain"/>
    <property type="match status" value="1"/>
</dbReference>
<keyword evidence="4" id="KW-0804">Transcription</keyword>
<dbReference type="PROSITE" id="PS50931">
    <property type="entry name" value="HTH_LYSR"/>
    <property type="match status" value="1"/>
</dbReference>
<dbReference type="Pfam" id="PF00126">
    <property type="entry name" value="HTH_1"/>
    <property type="match status" value="1"/>
</dbReference>
<dbReference type="NCBIfam" id="NF008352">
    <property type="entry name" value="PRK11139.1"/>
    <property type="match status" value="1"/>
</dbReference>
<evidence type="ECO:0000259" key="5">
    <source>
        <dbReference type="PROSITE" id="PS50931"/>
    </source>
</evidence>
<dbReference type="PRINTS" id="PR00039">
    <property type="entry name" value="HTHLYSR"/>
</dbReference>
<evidence type="ECO:0000256" key="2">
    <source>
        <dbReference type="ARBA" id="ARBA00023015"/>
    </source>
</evidence>
<dbReference type="InterPro" id="IPR036388">
    <property type="entry name" value="WH-like_DNA-bd_sf"/>
</dbReference>
<dbReference type="PANTHER" id="PTHR30537:SF79">
    <property type="entry name" value="TRANSCRIPTIONAL REGULATOR-RELATED"/>
    <property type="match status" value="1"/>
</dbReference>
<dbReference type="PANTHER" id="PTHR30537">
    <property type="entry name" value="HTH-TYPE TRANSCRIPTIONAL REGULATOR"/>
    <property type="match status" value="1"/>
</dbReference>
<evidence type="ECO:0000256" key="3">
    <source>
        <dbReference type="ARBA" id="ARBA00023125"/>
    </source>
</evidence>